<dbReference type="OrthoDB" id="142511at2759"/>
<accession>A0A6A3JKN6</accession>
<comment type="caution">
    <text evidence="2">The sequence shown here is derived from an EMBL/GenBank/DDBJ whole genome shotgun (WGS) entry which is preliminary data.</text>
</comment>
<proteinExistence type="predicted"/>
<sequence length="536" mass="57139">MRVSVESNSAEVDMGLGTVYVSMGTPKNASPDVTPELKGASMMAQCGSTATGGDAGAEEKLPIPDGADLKQRRRDHREAQIAVATVKKTKAARSAPSPSGAAGGRHIGGDASGHEGGEAVSSGTARSPPAVAAESSNAIGAATPEVVKGPKADGSRRKRHYCCLSRDAPVDVVEGFGGGTSRVLGVWRFVGTALYQQCITVDALLVEWQSDELLIGEDWMVERQVKMDFGDRELKYHDEGGQNVILPFTCHGVSMLQQAGQKRMVVVRLAKTVKLATNTRSVVQMGEMVSVVVRGGRREKLPAREALGTWILTDNDMQILTPNGELERTRVAKWVAALKKDDARPLQDEDKLDIGDMEVADKDLVIALLRQLTPEMVMITFALQHLTTMVEAFRAPVVGSSGPDDDSLSRSEEVAAPPRSPRTSRDNEEVRSATIASNSTPAEPANVGRESPATTELSRVASTLQHLTEMMAQLQRAPTAERQAGPATGTQLTTIMTAIQQLAAMITDLQSTSIGTTSAAQPTRRRADTAHGTSRT</sequence>
<evidence type="ECO:0000256" key="1">
    <source>
        <dbReference type="SAM" id="MobiDB-lite"/>
    </source>
</evidence>
<protein>
    <submittedName>
        <fullName evidence="2">Uncharacterized protein</fullName>
    </submittedName>
</protein>
<evidence type="ECO:0000313" key="3">
    <source>
        <dbReference type="Proteomes" id="UP000435112"/>
    </source>
</evidence>
<dbReference type="Proteomes" id="UP000435112">
    <property type="component" value="Unassembled WGS sequence"/>
</dbReference>
<evidence type="ECO:0000313" key="2">
    <source>
        <dbReference type="EMBL" id="KAE8995470.1"/>
    </source>
</evidence>
<feature type="compositionally biased region" description="Basic and acidic residues" evidence="1">
    <location>
        <begin position="57"/>
        <end position="70"/>
    </location>
</feature>
<name>A0A6A3JKN6_9STRA</name>
<dbReference type="AlphaFoldDB" id="A0A6A3JKN6"/>
<organism evidence="2 3">
    <name type="scientific">Phytophthora rubi</name>
    <dbReference type="NCBI Taxonomy" id="129364"/>
    <lineage>
        <taxon>Eukaryota</taxon>
        <taxon>Sar</taxon>
        <taxon>Stramenopiles</taxon>
        <taxon>Oomycota</taxon>
        <taxon>Peronosporomycetes</taxon>
        <taxon>Peronosporales</taxon>
        <taxon>Peronosporaceae</taxon>
        <taxon>Phytophthora</taxon>
    </lineage>
</organism>
<dbReference type="EMBL" id="QXFU01001790">
    <property type="protein sequence ID" value="KAE8995470.1"/>
    <property type="molecule type" value="Genomic_DNA"/>
</dbReference>
<gene>
    <name evidence="2" type="ORF">PR002_g19613</name>
</gene>
<feature type="region of interest" description="Disordered" evidence="1">
    <location>
        <begin position="514"/>
        <end position="536"/>
    </location>
</feature>
<feature type="region of interest" description="Disordered" evidence="1">
    <location>
        <begin position="399"/>
        <end position="456"/>
    </location>
</feature>
<feature type="region of interest" description="Disordered" evidence="1">
    <location>
        <begin position="46"/>
        <end position="155"/>
    </location>
</feature>
<reference evidence="2 3" key="1">
    <citation type="submission" date="2018-09" db="EMBL/GenBank/DDBJ databases">
        <title>Genomic investigation of the strawberry pathogen Phytophthora fragariae indicates pathogenicity is determined by transcriptional variation in three key races.</title>
        <authorList>
            <person name="Adams T.M."/>
            <person name="Armitage A.D."/>
            <person name="Sobczyk M.K."/>
            <person name="Bates H.J."/>
            <person name="Dunwell J.M."/>
            <person name="Nellist C.F."/>
            <person name="Harrison R.J."/>
        </authorList>
    </citation>
    <scope>NUCLEOTIDE SEQUENCE [LARGE SCALE GENOMIC DNA]</scope>
    <source>
        <strain evidence="2 3">SCRP324</strain>
    </source>
</reference>
<feature type="compositionally biased region" description="Low complexity" evidence="1">
    <location>
        <begin position="82"/>
        <end position="100"/>
    </location>
</feature>